<proteinExistence type="predicted"/>
<feature type="compositionally biased region" description="Polar residues" evidence="1">
    <location>
        <begin position="1"/>
        <end position="18"/>
    </location>
</feature>
<protein>
    <submittedName>
        <fullName evidence="2">Uncharacterized protein</fullName>
    </submittedName>
</protein>
<dbReference type="EMBL" id="FNRV01000001">
    <property type="protein sequence ID" value="SEB70870.1"/>
    <property type="molecule type" value="Genomic_DNA"/>
</dbReference>
<name>A0ABY0XMX1_9PSED</name>
<evidence type="ECO:0000313" key="3">
    <source>
        <dbReference type="Proteomes" id="UP000199665"/>
    </source>
</evidence>
<accession>A0ABY0XMX1</accession>
<evidence type="ECO:0000256" key="1">
    <source>
        <dbReference type="SAM" id="MobiDB-lite"/>
    </source>
</evidence>
<keyword evidence="3" id="KW-1185">Reference proteome</keyword>
<comment type="caution">
    <text evidence="2">The sequence shown here is derived from an EMBL/GenBank/DDBJ whole genome shotgun (WGS) entry which is preliminary data.</text>
</comment>
<reference evidence="2 3" key="1">
    <citation type="submission" date="2016-10" db="EMBL/GenBank/DDBJ databases">
        <authorList>
            <person name="Varghese N."/>
            <person name="Submissions S."/>
        </authorList>
    </citation>
    <scope>NUCLEOTIDE SEQUENCE [LARGE SCALE GENOMIC DNA]</scope>
    <source>
        <strain evidence="2 3">DSM 18327</strain>
    </source>
</reference>
<sequence length="53" mass="6006">MSRFVTTLKTDCISSRTPAPNEWPHSLPRSDMREERLLVGGMVLGKQWAQHPG</sequence>
<evidence type="ECO:0000313" key="2">
    <source>
        <dbReference type="EMBL" id="SEB70870.1"/>
    </source>
</evidence>
<organism evidence="2 3">
    <name type="scientific">Pseudomonas mohnii</name>
    <dbReference type="NCBI Taxonomy" id="395600"/>
    <lineage>
        <taxon>Bacteria</taxon>
        <taxon>Pseudomonadati</taxon>
        <taxon>Pseudomonadota</taxon>
        <taxon>Gammaproteobacteria</taxon>
        <taxon>Pseudomonadales</taxon>
        <taxon>Pseudomonadaceae</taxon>
        <taxon>Pseudomonas</taxon>
    </lineage>
</organism>
<feature type="region of interest" description="Disordered" evidence="1">
    <location>
        <begin position="1"/>
        <end position="28"/>
    </location>
</feature>
<gene>
    <name evidence="2" type="ORF">SAMN05216205_0412</name>
</gene>
<dbReference type="Proteomes" id="UP000199665">
    <property type="component" value="Unassembled WGS sequence"/>
</dbReference>